<keyword evidence="4" id="KW-0560">Oxidoreductase</keyword>
<comment type="subcellular location">
    <subcellularLocation>
        <location evidence="1">Membrane</location>
        <topology evidence="1">Multi-pass membrane protein</topology>
    </subcellularLocation>
</comment>
<dbReference type="PANTHER" id="PTHR11972:SF155">
    <property type="entry name" value="FERRIC REDUCTION OXIDASE 8, MITOCHONDRIAL"/>
    <property type="match status" value="1"/>
</dbReference>
<protein>
    <recommendedName>
        <fullName evidence="7">FAD-binding FR-type domain-containing protein</fullName>
    </recommendedName>
</protein>
<reference evidence="8 9" key="1">
    <citation type="submission" date="2024-01" db="EMBL/GenBank/DDBJ databases">
        <title>The genomes of 5 underutilized Papilionoideae crops provide insights into root nodulation and disease resistanc.</title>
        <authorList>
            <person name="Jiang F."/>
        </authorList>
    </citation>
    <scope>NUCLEOTIDE SEQUENCE [LARGE SCALE GENOMIC DNA]</scope>
    <source>
        <strain evidence="8">JINMINGXINNONG_FW02</strain>
        <tissue evidence="8">Leaves</tissue>
    </source>
</reference>
<dbReference type="InterPro" id="IPR017927">
    <property type="entry name" value="FAD-bd_FR_type"/>
</dbReference>
<dbReference type="SFLD" id="SFLDS00052">
    <property type="entry name" value="Ferric_Reductase_Domain"/>
    <property type="match status" value="1"/>
</dbReference>
<dbReference type="SUPFAM" id="SSF63380">
    <property type="entry name" value="Riboflavin synthase domain-like"/>
    <property type="match status" value="1"/>
</dbReference>
<feature type="transmembrane region" description="Helical" evidence="6">
    <location>
        <begin position="99"/>
        <end position="125"/>
    </location>
</feature>
<evidence type="ECO:0000256" key="4">
    <source>
        <dbReference type="ARBA" id="ARBA00023002"/>
    </source>
</evidence>
<dbReference type="Proteomes" id="UP001374584">
    <property type="component" value="Unassembled WGS sequence"/>
</dbReference>
<dbReference type="Pfam" id="PF01794">
    <property type="entry name" value="Ferric_reduct"/>
    <property type="match status" value="1"/>
</dbReference>
<dbReference type="GO" id="GO:0000293">
    <property type="term" value="F:ferric-chelate reductase activity"/>
    <property type="evidence" value="ECO:0007669"/>
    <property type="project" value="TreeGrafter"/>
</dbReference>
<proteinExistence type="predicted"/>
<feature type="transmembrane region" description="Helical" evidence="6">
    <location>
        <begin position="54"/>
        <end position="79"/>
    </location>
</feature>
<keyword evidence="2 6" id="KW-0812">Transmembrane</keyword>
<evidence type="ECO:0000256" key="2">
    <source>
        <dbReference type="ARBA" id="ARBA00022692"/>
    </source>
</evidence>
<dbReference type="PANTHER" id="PTHR11972">
    <property type="entry name" value="NADPH OXIDASE"/>
    <property type="match status" value="1"/>
</dbReference>
<feature type="transmembrane region" description="Helical" evidence="6">
    <location>
        <begin position="633"/>
        <end position="655"/>
    </location>
</feature>
<dbReference type="InterPro" id="IPR050369">
    <property type="entry name" value="RBOH/FRE"/>
</dbReference>
<feature type="transmembrane region" description="Helical" evidence="6">
    <location>
        <begin position="247"/>
        <end position="267"/>
    </location>
</feature>
<dbReference type="InterPro" id="IPR013121">
    <property type="entry name" value="Fe_red_NAD-bd_6"/>
</dbReference>
<dbReference type="Pfam" id="PF08030">
    <property type="entry name" value="NAD_binding_6"/>
    <property type="match status" value="1"/>
</dbReference>
<dbReference type="InterPro" id="IPR039261">
    <property type="entry name" value="FNR_nucleotide-bd"/>
</dbReference>
<gene>
    <name evidence="8" type="ORF">VNO80_21589</name>
</gene>
<dbReference type="InterPro" id="IPR017938">
    <property type="entry name" value="Riboflavin_synthase-like_b-brl"/>
</dbReference>
<evidence type="ECO:0000256" key="6">
    <source>
        <dbReference type="SAM" id="Phobius"/>
    </source>
</evidence>
<evidence type="ECO:0000256" key="3">
    <source>
        <dbReference type="ARBA" id="ARBA00022989"/>
    </source>
</evidence>
<comment type="caution">
    <text evidence="8">The sequence shown here is derived from an EMBL/GenBank/DDBJ whole genome shotgun (WGS) entry which is preliminary data.</text>
</comment>
<name>A0AAN9M862_PHACN</name>
<feature type="transmembrane region" description="Helical" evidence="6">
    <location>
        <begin position="316"/>
        <end position="333"/>
    </location>
</feature>
<evidence type="ECO:0000256" key="1">
    <source>
        <dbReference type="ARBA" id="ARBA00004141"/>
    </source>
</evidence>
<dbReference type="SUPFAM" id="SSF52343">
    <property type="entry name" value="Ferredoxin reductase-like, C-terminal NADP-linked domain"/>
    <property type="match status" value="1"/>
</dbReference>
<accession>A0AAN9M862</accession>
<dbReference type="CDD" id="cd06186">
    <property type="entry name" value="NOX_Duox_like_FAD_NADP"/>
    <property type="match status" value="1"/>
</dbReference>
<evidence type="ECO:0000313" key="9">
    <source>
        <dbReference type="Proteomes" id="UP001374584"/>
    </source>
</evidence>
<keyword evidence="9" id="KW-1185">Reference proteome</keyword>
<keyword evidence="3 6" id="KW-1133">Transmembrane helix</keyword>
<organism evidence="8 9">
    <name type="scientific">Phaseolus coccineus</name>
    <name type="common">Scarlet runner bean</name>
    <name type="synonym">Phaseolus multiflorus</name>
    <dbReference type="NCBI Taxonomy" id="3886"/>
    <lineage>
        <taxon>Eukaryota</taxon>
        <taxon>Viridiplantae</taxon>
        <taxon>Streptophyta</taxon>
        <taxon>Embryophyta</taxon>
        <taxon>Tracheophyta</taxon>
        <taxon>Spermatophyta</taxon>
        <taxon>Magnoliopsida</taxon>
        <taxon>eudicotyledons</taxon>
        <taxon>Gunneridae</taxon>
        <taxon>Pentapetalae</taxon>
        <taxon>rosids</taxon>
        <taxon>fabids</taxon>
        <taxon>Fabales</taxon>
        <taxon>Fabaceae</taxon>
        <taxon>Papilionoideae</taxon>
        <taxon>50 kb inversion clade</taxon>
        <taxon>NPAAA clade</taxon>
        <taxon>indigoferoid/millettioid clade</taxon>
        <taxon>Phaseoleae</taxon>
        <taxon>Phaseolus</taxon>
    </lineage>
</organism>
<dbReference type="PROSITE" id="PS51384">
    <property type="entry name" value="FAD_FR"/>
    <property type="match status" value="1"/>
</dbReference>
<dbReference type="EMBL" id="JAYMYR010000008">
    <property type="protein sequence ID" value="KAK7347062.1"/>
    <property type="molecule type" value="Genomic_DNA"/>
</dbReference>
<evidence type="ECO:0000259" key="7">
    <source>
        <dbReference type="PROSITE" id="PS51384"/>
    </source>
</evidence>
<dbReference type="InterPro" id="IPR013130">
    <property type="entry name" value="Fe3_Rdtase_TM_dom"/>
</dbReference>
<feature type="transmembrane region" description="Helical" evidence="6">
    <location>
        <begin position="287"/>
        <end position="304"/>
    </location>
</feature>
<dbReference type="GO" id="GO:0005886">
    <property type="term" value="C:plasma membrane"/>
    <property type="evidence" value="ECO:0007669"/>
    <property type="project" value="TreeGrafter"/>
</dbReference>
<feature type="transmembrane region" description="Helical" evidence="6">
    <location>
        <begin position="589"/>
        <end position="613"/>
    </location>
</feature>
<feature type="transmembrane region" description="Helical" evidence="6">
    <location>
        <begin position="155"/>
        <end position="178"/>
    </location>
</feature>
<evidence type="ECO:0000313" key="8">
    <source>
        <dbReference type="EMBL" id="KAK7347062.1"/>
    </source>
</evidence>
<dbReference type="Pfam" id="PF08022">
    <property type="entry name" value="FAD_binding_8"/>
    <property type="match status" value="1"/>
</dbReference>
<feature type="domain" description="FAD-binding FR-type" evidence="7">
    <location>
        <begin position="345"/>
        <end position="470"/>
    </location>
</feature>
<keyword evidence="5 6" id="KW-0472">Membrane</keyword>
<evidence type="ECO:0000256" key="5">
    <source>
        <dbReference type="ARBA" id="ARBA00023136"/>
    </source>
</evidence>
<dbReference type="AlphaFoldDB" id="A0AAN9M862"/>
<dbReference type="Gene3D" id="3.40.50.80">
    <property type="entry name" value="Nucleotide-binding domain of ferredoxin-NADP reductase (FNR) module"/>
    <property type="match status" value="2"/>
</dbReference>
<dbReference type="InterPro" id="IPR013112">
    <property type="entry name" value="FAD-bd_8"/>
</dbReference>
<dbReference type="SFLD" id="SFLDG01168">
    <property type="entry name" value="Ferric_reductase_subgroup_(FRE"/>
    <property type="match status" value="1"/>
</dbReference>
<feature type="transmembrane region" description="Helical" evidence="6">
    <location>
        <begin position="210"/>
        <end position="235"/>
    </location>
</feature>
<sequence length="758" mass="85591">MMKTENQVVDIINPPCFSFNNRIYKSCDLCLTNLSENKEKPVAKGDQSKMTSSTALFAAILKLLIIFLFAAWVSLWFLKPTQIWTRKWKQLENSADNTIFGYYGLSFAVYTFPIIAIAIIGLLLLDLKAGYQSRSARSPSKSNFFSNPQVVNSTVGILSIIEILVAFLFIVFLAWTYYSRISADFKKLVPYKSLKLNTWQLKYHRVATRFGLLSEACLALLLLPILRGLAVFRILGIQFEASVRYHTWLGTAMILFATIHGASTLLVWGISHHIQDEIWKWQKTGRIYLAGEIALVVGLVIWVTSLPQIRRRKFEIFYYTHHFYAIFLVFFLFHGGDRHFYTVFPGIFLFTLDKLIRIIQSSPKTTLVSARIFPGKAVELILPKDPGLKYNPTSVIFLKIPTISHLQWHSFSIISSSRADDHILSVIIKCEGWWTNSLYDLIHAELDKTQDKRKGIPVAIEGPYGPSSLDFLRYDTLLLVAGGSGITPFLSILTEANSANSKRRFPSRIQLVYVIKKAQDFCLLHSISHLLLNQSTKSFHLNLKLFVTRETQAGVGIRELLNEFFKARTLQVNSVCSNYAAYGPESPSWMAAIAGFCSITFLIFLIFLNHIIIPSGKRSKLDKEKTPSWVVDLLLIAAFVLALACSASVAGFLRWRRMRKGIPKISHREIEALDLSSAEAKNALEAHEVHFGGRPNFKEIFGKLRNESGGPNIGVLVCGPESMKESVAFACQQESECFKTSAKRTQSGFTFHALNFTL</sequence>